<evidence type="ECO:0000256" key="9">
    <source>
        <dbReference type="ARBA" id="ARBA00023139"/>
    </source>
</evidence>
<evidence type="ECO:0000256" key="3">
    <source>
        <dbReference type="ARBA" id="ARBA00004496"/>
    </source>
</evidence>
<dbReference type="PANTHER" id="PTHR10006">
    <property type="entry name" value="MUCIN-1-RELATED"/>
    <property type="match status" value="1"/>
</dbReference>
<feature type="domain" description="SEA" evidence="13">
    <location>
        <begin position="32"/>
        <end position="149"/>
    </location>
</feature>
<keyword evidence="14" id="KW-1185">Reference proteome</keyword>
<evidence type="ECO:0000256" key="7">
    <source>
        <dbReference type="ARBA" id="ARBA00022553"/>
    </source>
</evidence>
<dbReference type="GO" id="GO:0005634">
    <property type="term" value="C:nucleus"/>
    <property type="evidence" value="ECO:0007669"/>
    <property type="project" value="UniProtKB-SubCell"/>
</dbReference>
<keyword evidence="5" id="KW-0472">Membrane</keyword>
<evidence type="ECO:0000256" key="12">
    <source>
        <dbReference type="SAM" id="SignalP"/>
    </source>
</evidence>
<feature type="domain" description="SEA" evidence="13">
    <location>
        <begin position="154"/>
        <end position="271"/>
    </location>
</feature>
<evidence type="ECO:0000313" key="15">
    <source>
        <dbReference type="RefSeq" id="XP_053540541.1"/>
    </source>
</evidence>
<evidence type="ECO:0000259" key="13">
    <source>
        <dbReference type="PROSITE" id="PS50024"/>
    </source>
</evidence>
<dbReference type="PANTHER" id="PTHR10006:SF19">
    <property type="entry name" value="MUCIN-1"/>
    <property type="match status" value="1"/>
</dbReference>
<dbReference type="RefSeq" id="XP_053540541.1">
    <property type="nucleotide sequence ID" value="XM_053684566.1"/>
</dbReference>
<keyword evidence="12" id="KW-0732">Signal</keyword>
<evidence type="ECO:0000256" key="10">
    <source>
        <dbReference type="ARBA" id="ARBA00023242"/>
    </source>
</evidence>
<evidence type="ECO:0000313" key="14">
    <source>
        <dbReference type="Proteomes" id="UP000221080"/>
    </source>
</evidence>
<feature type="domain" description="SEA" evidence="13">
    <location>
        <begin position="276"/>
        <end position="393"/>
    </location>
</feature>
<dbReference type="SUPFAM" id="SSF82671">
    <property type="entry name" value="SEA domain"/>
    <property type="match status" value="3"/>
</dbReference>
<keyword evidence="11" id="KW-0449">Lipoprotein</keyword>
<evidence type="ECO:0000256" key="1">
    <source>
        <dbReference type="ARBA" id="ARBA00004123"/>
    </source>
</evidence>
<dbReference type="InterPro" id="IPR000082">
    <property type="entry name" value="SEA_dom"/>
</dbReference>
<dbReference type="KEGG" id="ipu:108273325"/>
<protein>
    <recommendedName>
        <fullName evidence="4">Mucin-1</fullName>
    </recommendedName>
</protein>
<evidence type="ECO:0000256" key="4">
    <source>
        <dbReference type="ARBA" id="ARBA00014269"/>
    </source>
</evidence>
<dbReference type="GeneID" id="108273325"/>
<dbReference type="AlphaFoldDB" id="A0A9F7TPQ1"/>
<keyword evidence="5" id="KW-1003">Cell membrane</keyword>
<accession>A0A9F7TPQ1</accession>
<dbReference type="GO" id="GO:0016324">
    <property type="term" value="C:apical plasma membrane"/>
    <property type="evidence" value="ECO:0007669"/>
    <property type="project" value="UniProtKB-SubCell"/>
</dbReference>
<organism evidence="14 15">
    <name type="scientific">Ictalurus punctatus</name>
    <name type="common">Channel catfish</name>
    <name type="synonym">Silurus punctatus</name>
    <dbReference type="NCBI Taxonomy" id="7998"/>
    <lineage>
        <taxon>Eukaryota</taxon>
        <taxon>Metazoa</taxon>
        <taxon>Chordata</taxon>
        <taxon>Craniata</taxon>
        <taxon>Vertebrata</taxon>
        <taxon>Euteleostomi</taxon>
        <taxon>Actinopterygii</taxon>
        <taxon>Neopterygii</taxon>
        <taxon>Teleostei</taxon>
        <taxon>Ostariophysi</taxon>
        <taxon>Siluriformes</taxon>
        <taxon>Ictaluridae</taxon>
        <taxon>Ictalurus</taxon>
    </lineage>
</organism>
<dbReference type="Proteomes" id="UP000221080">
    <property type="component" value="Chromosome 12"/>
</dbReference>
<feature type="chain" id="PRO_5039904148" description="Mucin-1" evidence="12">
    <location>
        <begin position="27"/>
        <end position="449"/>
    </location>
</feature>
<evidence type="ECO:0000256" key="8">
    <source>
        <dbReference type="ARBA" id="ARBA00022813"/>
    </source>
</evidence>
<evidence type="ECO:0000256" key="5">
    <source>
        <dbReference type="ARBA" id="ARBA00022475"/>
    </source>
</evidence>
<keyword evidence="6" id="KW-0963">Cytoplasm</keyword>
<dbReference type="GO" id="GO:0005737">
    <property type="term" value="C:cytoplasm"/>
    <property type="evidence" value="ECO:0007669"/>
    <property type="project" value="UniProtKB-SubCell"/>
</dbReference>
<dbReference type="Gene3D" id="3.30.70.960">
    <property type="entry name" value="SEA domain"/>
    <property type="match status" value="3"/>
</dbReference>
<name>A0A9F7TPQ1_ICTPU</name>
<keyword evidence="9" id="KW-0564">Palmitate</keyword>
<keyword evidence="8" id="KW-0068">Autocatalytic cleavage</keyword>
<gene>
    <name evidence="15" type="primary">LOC108273325</name>
</gene>
<dbReference type="Pfam" id="PF01390">
    <property type="entry name" value="SEA"/>
    <property type="match status" value="3"/>
</dbReference>
<proteinExistence type="predicted"/>
<dbReference type="OrthoDB" id="9909831at2759"/>
<comment type="subcellular location">
    <subcellularLocation>
        <location evidence="2">Apical cell membrane</location>
        <topology evidence="2">Single-pass type I membrane protein</topology>
    </subcellularLocation>
    <subcellularLocation>
        <location evidence="3">Cytoplasm</location>
    </subcellularLocation>
    <subcellularLocation>
        <location evidence="1">Nucleus</location>
    </subcellularLocation>
</comment>
<dbReference type="InterPro" id="IPR036364">
    <property type="entry name" value="SEA_dom_sf"/>
</dbReference>
<reference evidence="15" key="2">
    <citation type="submission" date="2025-08" db="UniProtKB">
        <authorList>
            <consortium name="RefSeq"/>
        </authorList>
    </citation>
    <scope>IDENTIFICATION</scope>
    <source>
        <tissue evidence="15">Blood</tissue>
    </source>
</reference>
<feature type="signal peptide" evidence="12">
    <location>
        <begin position="1"/>
        <end position="26"/>
    </location>
</feature>
<sequence length="449" mass="49141">MDVCTMRYTWAALCIAVLAMSVSVKSEEAPNALVTYELTMDITNRIYNSSLLKSNSSDYAILYKQVTDMLNSIYGCATCKTHVFYGNVSAMSFSNQTGTVLVKASLVFQSNKTNADEIKGLFMNATAADKEINGLKVNPNFTQVSVKSEEAPNALVTYELTMDITNRIYNSSLLKSNSSDYAILYKQVTDMLNSIYGCATCKTHVFYGNVSAMTFSNQTGTVLVKASLVFQSNKTNADEIKGLFMNATAADKEINGLKVNPNFTQVSVKSEEAPNALVTYELTMDITNRIYNSSLLKSNSSDYAILYKQVTDMLNSIYGCATCKTHVFYVNVSAMTFSNQTGTVLVKASLVFQSNKTNADEIKGLFMNATAADKEINGLKVNPNFTQVIAPPSTPAPTVSSTSHTTKSPLLATTHYNTASSFNQSPIALTSILRYTVSFCLLYFLSYSF</sequence>
<dbReference type="PROSITE" id="PS50024">
    <property type="entry name" value="SEA"/>
    <property type="match status" value="3"/>
</dbReference>
<evidence type="ECO:0000256" key="11">
    <source>
        <dbReference type="ARBA" id="ARBA00023288"/>
    </source>
</evidence>
<evidence type="ECO:0000256" key="2">
    <source>
        <dbReference type="ARBA" id="ARBA00004247"/>
    </source>
</evidence>
<keyword evidence="10" id="KW-0539">Nucleus</keyword>
<reference evidence="14" key="1">
    <citation type="journal article" date="2016" name="Nat. Commun.">
        <title>The channel catfish genome sequence provides insights into the evolution of scale formation in teleosts.</title>
        <authorList>
            <person name="Liu Z."/>
            <person name="Liu S."/>
            <person name="Yao J."/>
            <person name="Bao L."/>
            <person name="Zhang J."/>
            <person name="Li Y."/>
            <person name="Jiang C."/>
            <person name="Sun L."/>
            <person name="Wang R."/>
            <person name="Zhang Y."/>
            <person name="Zhou T."/>
            <person name="Zeng Q."/>
            <person name="Fu Q."/>
            <person name="Gao S."/>
            <person name="Li N."/>
            <person name="Koren S."/>
            <person name="Jiang Y."/>
            <person name="Zimin A."/>
            <person name="Xu P."/>
            <person name="Phillippy A.M."/>
            <person name="Geng X."/>
            <person name="Song L."/>
            <person name="Sun F."/>
            <person name="Li C."/>
            <person name="Wang X."/>
            <person name="Chen A."/>
            <person name="Jin Y."/>
            <person name="Yuan Z."/>
            <person name="Yang Y."/>
            <person name="Tan S."/>
            <person name="Peatman E."/>
            <person name="Lu J."/>
            <person name="Qin Z."/>
            <person name="Dunham R."/>
            <person name="Li Z."/>
            <person name="Sonstegard T."/>
            <person name="Feng J."/>
            <person name="Danzmann R.G."/>
            <person name="Schroeder S."/>
            <person name="Scheffler B."/>
            <person name="Duke M.V."/>
            <person name="Ballard L."/>
            <person name="Kucuktas H."/>
            <person name="Kaltenboeck L."/>
            <person name="Liu H."/>
            <person name="Armbruster J."/>
            <person name="Xie Y."/>
            <person name="Kirby M.L."/>
            <person name="Tian Y."/>
            <person name="Flanagan M.E."/>
            <person name="Mu W."/>
            <person name="Waldbieser G.C."/>
        </authorList>
    </citation>
    <scope>NUCLEOTIDE SEQUENCE [LARGE SCALE GENOMIC DNA]</scope>
    <source>
        <strain evidence="14">SDA103</strain>
    </source>
</reference>
<keyword evidence="7" id="KW-0597">Phosphoprotein</keyword>
<evidence type="ECO:0000256" key="6">
    <source>
        <dbReference type="ARBA" id="ARBA00022490"/>
    </source>
</evidence>